<dbReference type="PANTHER" id="PTHR11061:SF49">
    <property type="entry name" value="23S RRNA (URACIL(1939)-C(5))-METHYLTRANSFERASE RLMD"/>
    <property type="match status" value="1"/>
</dbReference>
<feature type="active site" description="Nucleophile" evidence="6">
    <location>
        <position position="391"/>
    </location>
</feature>
<dbReference type="InterPro" id="IPR030390">
    <property type="entry name" value="MeTrfase_TrmA_AS"/>
</dbReference>
<feature type="binding site" evidence="6">
    <location>
        <position position="318"/>
    </location>
    <ligand>
        <name>S-adenosyl-L-methionine</name>
        <dbReference type="ChEBI" id="CHEBI:59789"/>
    </ligand>
</feature>
<feature type="active site" evidence="7">
    <location>
        <position position="391"/>
    </location>
</feature>
<evidence type="ECO:0000256" key="7">
    <source>
        <dbReference type="PROSITE-ProRule" id="PRU10015"/>
    </source>
</evidence>
<dbReference type="Gene3D" id="3.40.50.150">
    <property type="entry name" value="Vaccinia Virus protein VP39"/>
    <property type="match status" value="1"/>
</dbReference>
<feature type="binding site" evidence="6">
    <location>
        <position position="365"/>
    </location>
    <ligand>
        <name>S-adenosyl-L-methionine</name>
        <dbReference type="ChEBI" id="CHEBI:59789"/>
    </ligand>
</feature>
<keyword evidence="4 6" id="KW-0949">S-adenosyl-L-methionine</keyword>
<accession>A0ABW9G7U8</accession>
<dbReference type="PROSITE" id="PS01230">
    <property type="entry name" value="TRMA_1"/>
    <property type="match status" value="1"/>
</dbReference>
<name>A0ABW9G7U8_9GAMM</name>
<dbReference type="Gene3D" id="2.40.50.140">
    <property type="entry name" value="Nucleic acid-binding proteins"/>
    <property type="match status" value="1"/>
</dbReference>
<dbReference type="GO" id="GO:0008168">
    <property type="term" value="F:methyltransferase activity"/>
    <property type="evidence" value="ECO:0007669"/>
    <property type="project" value="UniProtKB-KW"/>
</dbReference>
<protein>
    <submittedName>
        <fullName evidence="8">23S rRNA (Uracil(1939)-C(5))-methyltransferase RlmD</fullName>
        <ecNumber evidence="8">2.1.1.190</ecNumber>
    </submittedName>
</protein>
<keyword evidence="1" id="KW-0408">Iron</keyword>
<dbReference type="InterPro" id="IPR010280">
    <property type="entry name" value="U5_MeTrfase_fam"/>
</dbReference>
<dbReference type="PANTHER" id="PTHR11061">
    <property type="entry name" value="RNA M5U METHYLTRANSFERASE"/>
    <property type="match status" value="1"/>
</dbReference>
<evidence type="ECO:0000256" key="5">
    <source>
        <dbReference type="ARBA" id="ARBA00023014"/>
    </source>
</evidence>
<keyword evidence="1" id="KW-0004">4Fe-4S</keyword>
<keyword evidence="1" id="KW-0479">Metal-binding</keyword>
<dbReference type="RefSeq" id="WP_408624010.1">
    <property type="nucleotide sequence ID" value="NZ_JBEQCT010000005.1"/>
</dbReference>
<dbReference type="Gene3D" id="2.40.50.1070">
    <property type="match status" value="1"/>
</dbReference>
<keyword evidence="3 6" id="KW-0808">Transferase</keyword>
<dbReference type="Proteomes" id="UP001629953">
    <property type="component" value="Unassembled WGS sequence"/>
</dbReference>
<gene>
    <name evidence="8" type="primary">rlmD</name>
    <name evidence="8" type="ORF">ABUE30_11950</name>
</gene>
<dbReference type="EC" id="2.1.1.190" evidence="8"/>
<feature type="binding site" evidence="6">
    <location>
        <position position="268"/>
    </location>
    <ligand>
        <name>S-adenosyl-L-methionine</name>
        <dbReference type="ChEBI" id="CHEBI:59789"/>
    </ligand>
</feature>
<dbReference type="InterPro" id="IPR029063">
    <property type="entry name" value="SAM-dependent_MTases_sf"/>
</dbReference>
<feature type="binding site" evidence="6">
    <location>
        <position position="297"/>
    </location>
    <ligand>
        <name>S-adenosyl-L-methionine</name>
        <dbReference type="ChEBI" id="CHEBI:59789"/>
    </ligand>
</feature>
<dbReference type="GO" id="GO:0032259">
    <property type="term" value="P:methylation"/>
    <property type="evidence" value="ECO:0007669"/>
    <property type="project" value="UniProtKB-KW"/>
</dbReference>
<organism evidence="8 9">
    <name type="scientific">Celerinatantimonas yamalensis</name>
    <dbReference type="NCBI Taxonomy" id="559956"/>
    <lineage>
        <taxon>Bacteria</taxon>
        <taxon>Pseudomonadati</taxon>
        <taxon>Pseudomonadota</taxon>
        <taxon>Gammaproteobacteria</taxon>
        <taxon>Celerinatantimonadaceae</taxon>
        <taxon>Celerinatantimonas</taxon>
    </lineage>
</organism>
<sequence>MVQFYKAKRPVKKTPPAFECEVSALDHRLLGVVHHQQATYFTPDVLPTERIRVQLMGKHQAKLVQLLQSHPHRIQPACRFYHQCGGCQGQILSSTHQLQYKAEQVSLLITQLSGYTSLPEPTLITGPAWHYRRAARLATWFVPNLGWQLGFRQEKSKQVVTVDNCLVLSEVLNPLLAPLSQLLKRFPKSLRVGHVELYDCLPMPTIRLRVGATLSQAQRQACIDLAQVHQVSFLLSDDQTEQWLHGDSCYYMLDGGLKLAFIPGDFIQVNAALNQKMVNLALDWLDPNDDERILDLFSGVGNFTLPIAKRAKEVVAIEGVEAMTQRLSANAALNHCFNVTALSGDLNDRQTLAGWLDGIDKVLLDPARAGAKTALESVAKARPKAVVYIACDPATMARDIALLRVKGYQLQRWALIDMFSQTSHIETAVLLTAT</sequence>
<dbReference type="CDD" id="cd02440">
    <property type="entry name" value="AdoMet_MTases"/>
    <property type="match status" value="1"/>
</dbReference>
<keyword evidence="9" id="KW-1185">Reference proteome</keyword>
<evidence type="ECO:0000256" key="4">
    <source>
        <dbReference type="ARBA" id="ARBA00022691"/>
    </source>
</evidence>
<dbReference type="Pfam" id="PF05958">
    <property type="entry name" value="tRNA_U5-meth_tr"/>
    <property type="match status" value="1"/>
</dbReference>
<evidence type="ECO:0000313" key="8">
    <source>
        <dbReference type="EMBL" id="MFM2485761.1"/>
    </source>
</evidence>
<evidence type="ECO:0000256" key="6">
    <source>
        <dbReference type="PROSITE-ProRule" id="PRU01024"/>
    </source>
</evidence>
<reference evidence="8 9" key="1">
    <citation type="journal article" date="2013" name="Int. J. Syst. Evol. Microbiol.">
        <title>Celerinatantimonas yamalensis sp. nov., a cold-adapted diazotrophic bacterium from a cold permafrost brine.</title>
        <authorList>
            <person name="Shcherbakova V."/>
            <person name="Chuvilskaya N."/>
            <person name="Rivkina E."/>
            <person name="Demidov N."/>
            <person name="Uchaeva V."/>
            <person name="Suetin S."/>
            <person name="Suzina N."/>
            <person name="Gilichinsky D."/>
        </authorList>
    </citation>
    <scope>NUCLEOTIDE SEQUENCE [LARGE SCALE GENOMIC DNA]</scope>
    <source>
        <strain evidence="8 9">C7</strain>
    </source>
</reference>
<keyword evidence="5" id="KW-0411">Iron-sulfur</keyword>
<dbReference type="EMBL" id="JBEQCT010000005">
    <property type="protein sequence ID" value="MFM2485761.1"/>
    <property type="molecule type" value="Genomic_DNA"/>
</dbReference>
<evidence type="ECO:0000313" key="9">
    <source>
        <dbReference type="Proteomes" id="UP001629953"/>
    </source>
</evidence>
<proteinExistence type="inferred from homology"/>
<dbReference type="NCBIfam" id="TIGR00479">
    <property type="entry name" value="rumA"/>
    <property type="match status" value="1"/>
</dbReference>
<comment type="similarity">
    <text evidence="6">Belongs to the class I-like SAM-binding methyltransferase superfamily. RNA M5U methyltransferase family.</text>
</comment>
<comment type="caution">
    <text evidence="8">The sequence shown here is derived from an EMBL/GenBank/DDBJ whole genome shotgun (WGS) entry which is preliminary data.</text>
</comment>
<dbReference type="PROSITE" id="PS51687">
    <property type="entry name" value="SAM_MT_RNA_M5U"/>
    <property type="match status" value="1"/>
</dbReference>
<evidence type="ECO:0000256" key="3">
    <source>
        <dbReference type="ARBA" id="ARBA00022679"/>
    </source>
</evidence>
<dbReference type="SUPFAM" id="SSF53335">
    <property type="entry name" value="S-adenosyl-L-methionine-dependent methyltransferases"/>
    <property type="match status" value="1"/>
</dbReference>
<evidence type="ECO:0000256" key="1">
    <source>
        <dbReference type="ARBA" id="ARBA00022485"/>
    </source>
</evidence>
<evidence type="ECO:0000256" key="2">
    <source>
        <dbReference type="ARBA" id="ARBA00022603"/>
    </source>
</evidence>
<dbReference type="InterPro" id="IPR012340">
    <property type="entry name" value="NA-bd_OB-fold"/>
</dbReference>
<keyword evidence="2 6" id="KW-0489">Methyltransferase</keyword>